<dbReference type="EMBL" id="MU118004">
    <property type="protein sequence ID" value="KAF9649003.1"/>
    <property type="molecule type" value="Genomic_DNA"/>
</dbReference>
<evidence type="ECO:0000313" key="2">
    <source>
        <dbReference type="Proteomes" id="UP000886501"/>
    </source>
</evidence>
<reference evidence="1" key="1">
    <citation type="submission" date="2019-10" db="EMBL/GenBank/DDBJ databases">
        <authorList>
            <consortium name="DOE Joint Genome Institute"/>
            <person name="Kuo A."/>
            <person name="Miyauchi S."/>
            <person name="Kiss E."/>
            <person name="Drula E."/>
            <person name="Kohler A."/>
            <person name="Sanchez-Garcia M."/>
            <person name="Andreopoulos B."/>
            <person name="Barry K.W."/>
            <person name="Bonito G."/>
            <person name="Buee M."/>
            <person name="Carver A."/>
            <person name="Chen C."/>
            <person name="Cichocki N."/>
            <person name="Clum A."/>
            <person name="Culley D."/>
            <person name="Crous P.W."/>
            <person name="Fauchery L."/>
            <person name="Girlanda M."/>
            <person name="Hayes R."/>
            <person name="Keri Z."/>
            <person name="Labutti K."/>
            <person name="Lipzen A."/>
            <person name="Lombard V."/>
            <person name="Magnuson J."/>
            <person name="Maillard F."/>
            <person name="Morin E."/>
            <person name="Murat C."/>
            <person name="Nolan M."/>
            <person name="Ohm R."/>
            <person name="Pangilinan J."/>
            <person name="Pereira M."/>
            <person name="Perotto S."/>
            <person name="Peter M."/>
            <person name="Riley R."/>
            <person name="Sitrit Y."/>
            <person name="Stielow B."/>
            <person name="Szollosi G."/>
            <person name="Zifcakova L."/>
            <person name="Stursova M."/>
            <person name="Spatafora J.W."/>
            <person name="Tedersoo L."/>
            <person name="Vaario L.-M."/>
            <person name="Yamada A."/>
            <person name="Yan M."/>
            <person name="Wang P."/>
            <person name="Xu J."/>
            <person name="Bruns T."/>
            <person name="Baldrian P."/>
            <person name="Vilgalys R."/>
            <person name="Henrissat B."/>
            <person name="Grigoriev I.V."/>
            <person name="Hibbett D."/>
            <person name="Nagy L.G."/>
            <person name="Martin F.M."/>
        </authorList>
    </citation>
    <scope>NUCLEOTIDE SEQUENCE</scope>
    <source>
        <strain evidence="1">P2</strain>
    </source>
</reference>
<keyword evidence="2" id="KW-1185">Reference proteome</keyword>
<comment type="caution">
    <text evidence="1">The sequence shown here is derived from an EMBL/GenBank/DDBJ whole genome shotgun (WGS) entry which is preliminary data.</text>
</comment>
<sequence>MSCFGRRPWDPRGKHCYVTGGSSGLGLALSLLLVEQGADVSIVAFDEEGLIAARERLESVRQTRDQRFAEYNYDLTSAEAVQDALRAVMNDHDGRVPDATFLCAGGATPKFFVEMTKEDLTRGLEMSYWIQAWTAWAVSQEMIRTRKKGKICFVSSTLGYMSVVGYASYAPGKHALRGLADTLRSEFKLYGIDVQIFFPCTMYTPGYERENLTKPEITLKLEESDPGLTAMQAAHGMLNGIKSHKSHITGDWITEIFRASTQGSSPGHFFLKDWGLNVLGTLVLPLWRMYVDMTVTGHAHEHDAYLTERKLRD</sequence>
<protein>
    <submittedName>
        <fullName evidence="1">Oxidoreductase</fullName>
    </submittedName>
</protein>
<organism evidence="1 2">
    <name type="scientific">Thelephora ganbajun</name>
    <name type="common">Ganba fungus</name>
    <dbReference type="NCBI Taxonomy" id="370292"/>
    <lineage>
        <taxon>Eukaryota</taxon>
        <taxon>Fungi</taxon>
        <taxon>Dikarya</taxon>
        <taxon>Basidiomycota</taxon>
        <taxon>Agaricomycotina</taxon>
        <taxon>Agaricomycetes</taxon>
        <taxon>Thelephorales</taxon>
        <taxon>Thelephoraceae</taxon>
        <taxon>Thelephora</taxon>
    </lineage>
</organism>
<gene>
    <name evidence="1" type="ORF">BDM02DRAFT_2001280</name>
</gene>
<reference evidence="1" key="2">
    <citation type="journal article" date="2020" name="Nat. Commun.">
        <title>Large-scale genome sequencing of mycorrhizal fungi provides insights into the early evolution of symbiotic traits.</title>
        <authorList>
            <person name="Miyauchi S."/>
            <person name="Kiss E."/>
            <person name="Kuo A."/>
            <person name="Drula E."/>
            <person name="Kohler A."/>
            <person name="Sanchez-Garcia M."/>
            <person name="Morin E."/>
            <person name="Andreopoulos B."/>
            <person name="Barry K.W."/>
            <person name="Bonito G."/>
            <person name="Buee M."/>
            <person name="Carver A."/>
            <person name="Chen C."/>
            <person name="Cichocki N."/>
            <person name="Clum A."/>
            <person name="Culley D."/>
            <person name="Crous P.W."/>
            <person name="Fauchery L."/>
            <person name="Girlanda M."/>
            <person name="Hayes R.D."/>
            <person name="Keri Z."/>
            <person name="LaButti K."/>
            <person name="Lipzen A."/>
            <person name="Lombard V."/>
            <person name="Magnuson J."/>
            <person name="Maillard F."/>
            <person name="Murat C."/>
            <person name="Nolan M."/>
            <person name="Ohm R.A."/>
            <person name="Pangilinan J."/>
            <person name="Pereira M.F."/>
            <person name="Perotto S."/>
            <person name="Peter M."/>
            <person name="Pfister S."/>
            <person name="Riley R."/>
            <person name="Sitrit Y."/>
            <person name="Stielow J.B."/>
            <person name="Szollosi G."/>
            <person name="Zifcakova L."/>
            <person name="Stursova M."/>
            <person name="Spatafora J.W."/>
            <person name="Tedersoo L."/>
            <person name="Vaario L.M."/>
            <person name="Yamada A."/>
            <person name="Yan M."/>
            <person name="Wang P."/>
            <person name="Xu J."/>
            <person name="Bruns T."/>
            <person name="Baldrian P."/>
            <person name="Vilgalys R."/>
            <person name="Dunand C."/>
            <person name="Henrissat B."/>
            <person name="Grigoriev I.V."/>
            <person name="Hibbett D."/>
            <person name="Nagy L.G."/>
            <person name="Martin F.M."/>
        </authorList>
    </citation>
    <scope>NUCLEOTIDE SEQUENCE</scope>
    <source>
        <strain evidence="1">P2</strain>
    </source>
</reference>
<accession>A0ACB6ZHZ4</accession>
<proteinExistence type="predicted"/>
<name>A0ACB6ZHZ4_THEGA</name>
<evidence type="ECO:0000313" key="1">
    <source>
        <dbReference type="EMBL" id="KAF9649003.1"/>
    </source>
</evidence>
<dbReference type="Proteomes" id="UP000886501">
    <property type="component" value="Unassembled WGS sequence"/>
</dbReference>